<keyword evidence="1" id="KW-0472">Membrane</keyword>
<protein>
    <recommendedName>
        <fullName evidence="4">SbsA Ig-like domain-containing protein</fullName>
    </recommendedName>
</protein>
<dbReference type="EMBL" id="MHCP01000015">
    <property type="protein sequence ID" value="OGY24067.1"/>
    <property type="molecule type" value="Genomic_DNA"/>
</dbReference>
<evidence type="ECO:0008006" key="4">
    <source>
        <dbReference type="Google" id="ProtNLM"/>
    </source>
</evidence>
<dbReference type="Proteomes" id="UP000176631">
    <property type="component" value="Unassembled WGS sequence"/>
</dbReference>
<dbReference type="STRING" id="1802593.A2172_00790"/>
<keyword evidence="1" id="KW-1133">Transmembrane helix</keyword>
<feature type="transmembrane region" description="Helical" evidence="1">
    <location>
        <begin position="15"/>
        <end position="33"/>
    </location>
</feature>
<organism evidence="2 3">
    <name type="scientific">Candidatus Woykebacteria bacterium RBG_13_40_15</name>
    <dbReference type="NCBI Taxonomy" id="1802593"/>
    <lineage>
        <taxon>Bacteria</taxon>
        <taxon>Candidatus Woykeibacteriota</taxon>
    </lineage>
</organism>
<dbReference type="AlphaFoldDB" id="A0A1G1W9Q7"/>
<comment type="caution">
    <text evidence="2">The sequence shown here is derived from an EMBL/GenBank/DDBJ whole genome shotgun (WGS) entry which is preliminary data.</text>
</comment>
<proteinExistence type="predicted"/>
<sequence length="225" mass="25478">MKLEKLNELLKDKKFWLFVFSIAAIAFLLITTLTPPKKETEKTNALDVGDLKAAKASLLVSRVEPLPKQEGVSTAPTINIFFDRPVKDMDVKVGTKPDFKFRSELSPGTTVAVVTPEETLLQGTKYTISVKLDNKLIYEWYFTTGSSKTPTGVVQKIKEKLPYTGNHFKITYWPSTDKFFITIDNKPMDVYRDAALNWLRSYGLTDPEKQIHIVYLPVGKAVEEP</sequence>
<evidence type="ECO:0000313" key="2">
    <source>
        <dbReference type="EMBL" id="OGY24067.1"/>
    </source>
</evidence>
<name>A0A1G1W9Q7_9BACT</name>
<evidence type="ECO:0000313" key="3">
    <source>
        <dbReference type="Proteomes" id="UP000176631"/>
    </source>
</evidence>
<evidence type="ECO:0000256" key="1">
    <source>
        <dbReference type="SAM" id="Phobius"/>
    </source>
</evidence>
<keyword evidence="1" id="KW-0812">Transmembrane</keyword>
<reference evidence="2 3" key="1">
    <citation type="journal article" date="2016" name="Nat. Commun.">
        <title>Thousands of microbial genomes shed light on interconnected biogeochemical processes in an aquifer system.</title>
        <authorList>
            <person name="Anantharaman K."/>
            <person name="Brown C.T."/>
            <person name="Hug L.A."/>
            <person name="Sharon I."/>
            <person name="Castelle C.J."/>
            <person name="Probst A.J."/>
            <person name="Thomas B.C."/>
            <person name="Singh A."/>
            <person name="Wilkins M.J."/>
            <person name="Karaoz U."/>
            <person name="Brodie E.L."/>
            <person name="Williams K.H."/>
            <person name="Hubbard S.S."/>
            <person name="Banfield J.F."/>
        </authorList>
    </citation>
    <scope>NUCLEOTIDE SEQUENCE [LARGE SCALE GENOMIC DNA]</scope>
</reference>
<gene>
    <name evidence="2" type="ORF">A2172_00790</name>
</gene>
<accession>A0A1G1W9Q7</accession>